<evidence type="ECO:0000256" key="1">
    <source>
        <dbReference type="SAM" id="Phobius"/>
    </source>
</evidence>
<keyword evidence="1" id="KW-0472">Membrane</keyword>
<keyword evidence="1" id="KW-0812">Transmembrane</keyword>
<gene>
    <name evidence="2" type="ORF">GCM10023116_44570</name>
</gene>
<proteinExistence type="predicted"/>
<keyword evidence="1" id="KW-1133">Transmembrane helix</keyword>
<protein>
    <submittedName>
        <fullName evidence="2">Uncharacterized protein</fullName>
    </submittedName>
</protein>
<dbReference type="Proteomes" id="UP001500604">
    <property type="component" value="Unassembled WGS sequence"/>
</dbReference>
<evidence type="ECO:0000313" key="3">
    <source>
        <dbReference type="Proteomes" id="UP001500604"/>
    </source>
</evidence>
<evidence type="ECO:0000313" key="2">
    <source>
        <dbReference type="EMBL" id="GAA4652173.1"/>
    </source>
</evidence>
<sequence length="126" mass="14159">MYRLAIFDVGHELRINYQAEINQFQANIVGVADYARTVIRTAGRTFNNLALAPMIQRLNPNNNAEINRVADVERWPINNALADAQVIIGRVRNGDIEQIKHILIFFVAIVIGLIMTIVYGAQINDA</sequence>
<dbReference type="EMBL" id="BAABFL010000470">
    <property type="protein sequence ID" value="GAA4652173.1"/>
    <property type="molecule type" value="Genomic_DNA"/>
</dbReference>
<feature type="transmembrane region" description="Helical" evidence="1">
    <location>
        <begin position="102"/>
        <end position="121"/>
    </location>
</feature>
<reference evidence="3" key="1">
    <citation type="journal article" date="2019" name="Int. J. Syst. Evol. Microbiol.">
        <title>The Global Catalogue of Microorganisms (GCM) 10K type strain sequencing project: providing services to taxonomists for standard genome sequencing and annotation.</title>
        <authorList>
            <consortium name="The Broad Institute Genomics Platform"/>
            <consortium name="The Broad Institute Genome Sequencing Center for Infectious Disease"/>
            <person name="Wu L."/>
            <person name="Ma J."/>
        </authorList>
    </citation>
    <scope>NUCLEOTIDE SEQUENCE [LARGE SCALE GENOMIC DNA]</scope>
    <source>
        <strain evidence="3">JCM 17805</strain>
    </source>
</reference>
<accession>A0ABP8V7E0</accession>
<organism evidence="2 3">
    <name type="scientific">Kistimonas scapharcae</name>
    <dbReference type="NCBI Taxonomy" id="1036133"/>
    <lineage>
        <taxon>Bacteria</taxon>
        <taxon>Pseudomonadati</taxon>
        <taxon>Pseudomonadota</taxon>
        <taxon>Gammaproteobacteria</taxon>
        <taxon>Oceanospirillales</taxon>
        <taxon>Endozoicomonadaceae</taxon>
        <taxon>Kistimonas</taxon>
    </lineage>
</organism>
<name>A0ABP8V7E0_9GAMM</name>
<comment type="caution">
    <text evidence="2">The sequence shown here is derived from an EMBL/GenBank/DDBJ whole genome shotgun (WGS) entry which is preliminary data.</text>
</comment>
<keyword evidence="3" id="KW-1185">Reference proteome</keyword>